<keyword evidence="4" id="KW-1185">Reference proteome</keyword>
<feature type="coiled-coil region" evidence="2">
    <location>
        <begin position="33"/>
        <end position="188"/>
    </location>
</feature>
<dbReference type="PANTHER" id="PTHR31088:SF6">
    <property type="entry name" value="PHAGE SHOCK PROTEIN A"/>
    <property type="match status" value="1"/>
</dbReference>
<evidence type="ECO:0000313" key="3">
    <source>
        <dbReference type="EMBL" id="OXY82987.1"/>
    </source>
</evidence>
<dbReference type="NCBIfam" id="TIGR02977">
    <property type="entry name" value="phageshock_pspA"/>
    <property type="match status" value="1"/>
</dbReference>
<name>A0A233RHX1_9GAMM</name>
<keyword evidence="2" id="KW-0175">Coiled coil</keyword>
<dbReference type="InterPro" id="IPR014319">
    <property type="entry name" value="Phageshock_PspA"/>
</dbReference>
<dbReference type="AlphaFoldDB" id="A0A233RHX1"/>
<comment type="caution">
    <text evidence="3">The sequence shown here is derived from an EMBL/GenBank/DDBJ whole genome shotgun (WGS) entry which is preliminary data.</text>
</comment>
<dbReference type="Pfam" id="PF04012">
    <property type="entry name" value="PspA_IM30"/>
    <property type="match status" value="1"/>
</dbReference>
<dbReference type="PANTHER" id="PTHR31088">
    <property type="entry name" value="MEMBRANE-ASSOCIATED PROTEIN VIPP1, CHLOROPLASTIC"/>
    <property type="match status" value="1"/>
</dbReference>
<accession>A0A233RHX1</accession>
<comment type="similarity">
    <text evidence="1">Belongs to the PspA/Vipp/IM30 family.</text>
</comment>
<organism evidence="3 4">
    <name type="scientific">Oceanimonas doudoroffii</name>
    <dbReference type="NCBI Taxonomy" id="84158"/>
    <lineage>
        <taxon>Bacteria</taxon>
        <taxon>Pseudomonadati</taxon>
        <taxon>Pseudomonadota</taxon>
        <taxon>Gammaproteobacteria</taxon>
        <taxon>Aeromonadales</taxon>
        <taxon>Aeromonadaceae</taxon>
        <taxon>Oceanimonas</taxon>
    </lineage>
</organism>
<dbReference type="GO" id="GO:0009271">
    <property type="term" value="P:phage shock"/>
    <property type="evidence" value="ECO:0007669"/>
    <property type="project" value="TreeGrafter"/>
</dbReference>
<evidence type="ECO:0000313" key="4">
    <source>
        <dbReference type="Proteomes" id="UP000242757"/>
    </source>
</evidence>
<dbReference type="Proteomes" id="UP000242757">
    <property type="component" value="Unassembled WGS sequence"/>
</dbReference>
<dbReference type="GO" id="GO:0005829">
    <property type="term" value="C:cytosol"/>
    <property type="evidence" value="ECO:0007669"/>
    <property type="project" value="TreeGrafter"/>
</dbReference>
<evidence type="ECO:0000256" key="2">
    <source>
        <dbReference type="SAM" id="Coils"/>
    </source>
</evidence>
<proteinExistence type="inferred from homology"/>
<gene>
    <name evidence="3" type="primary">pspA</name>
    <name evidence="3" type="ORF">B6S08_05660</name>
</gene>
<protein>
    <submittedName>
        <fullName evidence="3">Phage shock protein PspA</fullName>
    </submittedName>
</protein>
<reference evidence="3 4" key="1">
    <citation type="submission" date="2017-08" db="EMBL/GenBank/DDBJ databases">
        <title>A Genome Sequence of Oceanimonas doudoroffii ATCC 27123T.</title>
        <authorList>
            <person name="Brennan M.A."/>
            <person name="Maclea K.S."/>
            <person name="Mcclelland W.D."/>
            <person name="Trachtenberg A.M."/>
        </authorList>
    </citation>
    <scope>NUCLEOTIDE SEQUENCE [LARGE SCALE GENOMIC DNA]</scope>
    <source>
        <strain evidence="3 4">ATCC 27123</strain>
    </source>
</reference>
<sequence>MSIFSRMADIINANLNSLLDKAEDPEKMVRLIIQEMEDELVRERSNLARFLAEKKDLLRQIERHHERVDEWQGKAELALTKQREDLARAALLEKKKQSELLTALEQECTLVEDSMNKLSDAIAKLEAKLADARTRQQAMQLRQQSAQSRIQVQERVRRSENQSAIDKFDRMERKIDELEARADLYSQSKGLDQEFAELEVDDAISKELERLKAKMHDNKEPQ</sequence>
<dbReference type="EMBL" id="NBIM01000001">
    <property type="protein sequence ID" value="OXY82987.1"/>
    <property type="molecule type" value="Genomic_DNA"/>
</dbReference>
<dbReference type="OrthoDB" id="9779630at2"/>
<dbReference type="InterPro" id="IPR007157">
    <property type="entry name" value="PspA_VIPP1"/>
</dbReference>
<dbReference type="RefSeq" id="WP_094199764.1">
    <property type="nucleotide sequence ID" value="NZ_NBIM01000001.1"/>
</dbReference>
<evidence type="ECO:0000256" key="1">
    <source>
        <dbReference type="ARBA" id="ARBA00043985"/>
    </source>
</evidence>